<evidence type="ECO:0000256" key="5">
    <source>
        <dbReference type="ARBA" id="ARBA00022741"/>
    </source>
</evidence>
<comment type="subcellular location">
    <subcellularLocation>
        <location evidence="1">Membrane</location>
        <topology evidence="1">Multi-pass membrane protein</topology>
    </subcellularLocation>
</comment>
<dbReference type="FunFam" id="3.40.50.300:FF:001077">
    <property type="entry name" value="Uncharacterized protein, isoform A"/>
    <property type="match status" value="1"/>
</dbReference>
<gene>
    <name evidence="11" type="ORF">RUM43_011245</name>
</gene>
<dbReference type="InterPro" id="IPR003439">
    <property type="entry name" value="ABC_transporter-like_ATP-bd"/>
</dbReference>
<dbReference type="Gene3D" id="3.40.50.300">
    <property type="entry name" value="P-loop containing nucleotide triphosphate hydrolases"/>
    <property type="match status" value="1"/>
</dbReference>
<keyword evidence="7 9" id="KW-1133">Transmembrane helix</keyword>
<feature type="transmembrane region" description="Helical" evidence="9">
    <location>
        <begin position="492"/>
        <end position="514"/>
    </location>
</feature>
<comment type="caution">
    <text evidence="11">The sequence shown here is derived from an EMBL/GenBank/DDBJ whole genome shotgun (WGS) entry which is preliminary data.</text>
</comment>
<evidence type="ECO:0000256" key="7">
    <source>
        <dbReference type="ARBA" id="ARBA00022989"/>
    </source>
</evidence>
<evidence type="ECO:0000313" key="12">
    <source>
        <dbReference type="Proteomes" id="UP001372834"/>
    </source>
</evidence>
<evidence type="ECO:0000256" key="9">
    <source>
        <dbReference type="SAM" id="Phobius"/>
    </source>
</evidence>
<sequence>MDFNASLTPVNCPFLKKQKADLTFKNLIYEVKKIKWRKPFFETKEILHGVNGEIRSGELTAIMGPSGAGKSTLLNILAGYKMRGVKGSVYVNNQERSKTDLRSFKRISAYILQDDNLRDNLTVLEAMTMACELKLGRNVSTKQKQIQIRELLDMLGLNHCLQTPTGMLSGGQRKRLSIAFELITNPPILFLDEPTTGLDSSSCSQCISLLKMLAEQGRTIACTIHQPSALIFEMFAKVYALAKGCCIYDGPTKDLVPYMSERGLKCPVYHNPADFLLEVAVGEYGPVVEDLIIKSDDTEELPTDNRAVTSSKFHIKNFNVSDIKHCIKLQTKEENQCGQNKKKGFKSQISKIWPANFIYQFYCLYSTNIILFQKAYKYRITQFLAHFLSATLLGLVFINTGNDASMVRSNLTFIFGVLIFVMFTGKMTVTTAMSNELRVLNIEHFNRWYSLLPYYLSLIIIEIPVQMVNTVLGVTVLYYLSNQPFDVFRFTYFQIFCAATALVAQAIGFFLGAWAPIKVAIFMGPITAAACSAFGFTLKLEDRAIVIQFMSWLSYFRSSFYSIVTLLYGYDREALECPELYCHFRSPTKILDELGMKNINIYSNLIYMLGIMIVMHLLTFFVLYIKLNKR</sequence>
<keyword evidence="8 9" id="KW-0472">Membrane</keyword>
<evidence type="ECO:0000313" key="11">
    <source>
        <dbReference type="EMBL" id="KAK6620946.1"/>
    </source>
</evidence>
<organism evidence="11 12">
    <name type="scientific">Polyplax serrata</name>
    <name type="common">Common mouse louse</name>
    <dbReference type="NCBI Taxonomy" id="468196"/>
    <lineage>
        <taxon>Eukaryota</taxon>
        <taxon>Metazoa</taxon>
        <taxon>Ecdysozoa</taxon>
        <taxon>Arthropoda</taxon>
        <taxon>Hexapoda</taxon>
        <taxon>Insecta</taxon>
        <taxon>Pterygota</taxon>
        <taxon>Neoptera</taxon>
        <taxon>Paraneoptera</taxon>
        <taxon>Psocodea</taxon>
        <taxon>Troctomorpha</taxon>
        <taxon>Phthiraptera</taxon>
        <taxon>Anoplura</taxon>
        <taxon>Polyplacidae</taxon>
        <taxon>Polyplax</taxon>
    </lineage>
</organism>
<dbReference type="SUPFAM" id="SSF52540">
    <property type="entry name" value="P-loop containing nucleoside triphosphate hydrolases"/>
    <property type="match status" value="1"/>
</dbReference>
<feature type="transmembrane region" description="Helical" evidence="9">
    <location>
        <begin position="383"/>
        <end position="401"/>
    </location>
</feature>
<dbReference type="Pfam" id="PF19055">
    <property type="entry name" value="ABC2_membrane_7"/>
    <property type="match status" value="1"/>
</dbReference>
<feature type="transmembrane region" description="Helical" evidence="9">
    <location>
        <begin position="552"/>
        <end position="570"/>
    </location>
</feature>
<feature type="transmembrane region" description="Helical" evidence="9">
    <location>
        <begin position="413"/>
        <end position="434"/>
    </location>
</feature>
<dbReference type="Pfam" id="PF00005">
    <property type="entry name" value="ABC_tran"/>
    <property type="match status" value="1"/>
</dbReference>
<accession>A0AAN8P6P2</accession>
<evidence type="ECO:0000256" key="6">
    <source>
        <dbReference type="ARBA" id="ARBA00022840"/>
    </source>
</evidence>
<dbReference type="PANTHER" id="PTHR48041">
    <property type="entry name" value="ABC TRANSPORTER G FAMILY MEMBER 28"/>
    <property type="match status" value="1"/>
</dbReference>
<dbReference type="InterPro" id="IPR027417">
    <property type="entry name" value="P-loop_NTPase"/>
</dbReference>
<dbReference type="GO" id="GO:0005524">
    <property type="term" value="F:ATP binding"/>
    <property type="evidence" value="ECO:0007669"/>
    <property type="project" value="UniProtKB-KW"/>
</dbReference>
<dbReference type="SMART" id="SM00382">
    <property type="entry name" value="AAA"/>
    <property type="match status" value="1"/>
</dbReference>
<dbReference type="InterPro" id="IPR050352">
    <property type="entry name" value="ABCG_transporters"/>
</dbReference>
<feature type="transmembrane region" description="Helical" evidence="9">
    <location>
        <begin position="454"/>
        <end position="480"/>
    </location>
</feature>
<dbReference type="InterPro" id="IPR013525">
    <property type="entry name" value="ABC2_TM"/>
</dbReference>
<feature type="transmembrane region" description="Helical" evidence="9">
    <location>
        <begin position="520"/>
        <end position="540"/>
    </location>
</feature>
<dbReference type="EMBL" id="JAWJWE010000039">
    <property type="protein sequence ID" value="KAK6620946.1"/>
    <property type="molecule type" value="Genomic_DNA"/>
</dbReference>
<feature type="transmembrane region" description="Helical" evidence="9">
    <location>
        <begin position="605"/>
        <end position="625"/>
    </location>
</feature>
<dbReference type="CDD" id="cd03213">
    <property type="entry name" value="ABCG_EPDR"/>
    <property type="match status" value="1"/>
</dbReference>
<evidence type="ECO:0000256" key="4">
    <source>
        <dbReference type="ARBA" id="ARBA00022692"/>
    </source>
</evidence>
<dbReference type="Proteomes" id="UP001372834">
    <property type="component" value="Unassembled WGS sequence"/>
</dbReference>
<reference evidence="11 12" key="1">
    <citation type="submission" date="2023-10" db="EMBL/GenBank/DDBJ databases">
        <title>Genomes of two closely related lineages of the louse Polyplax serrata with different host specificities.</title>
        <authorList>
            <person name="Martinu J."/>
            <person name="Tarabai H."/>
            <person name="Stefka J."/>
            <person name="Hypsa V."/>
        </authorList>
    </citation>
    <scope>NUCLEOTIDE SEQUENCE [LARGE SCALE GENOMIC DNA]</scope>
    <source>
        <strain evidence="11">HR10_N</strain>
    </source>
</reference>
<dbReference type="InterPro" id="IPR003593">
    <property type="entry name" value="AAA+_ATPase"/>
</dbReference>
<dbReference type="PROSITE" id="PS50893">
    <property type="entry name" value="ABC_TRANSPORTER_2"/>
    <property type="match status" value="1"/>
</dbReference>
<dbReference type="GO" id="GO:0016887">
    <property type="term" value="F:ATP hydrolysis activity"/>
    <property type="evidence" value="ECO:0007669"/>
    <property type="project" value="InterPro"/>
</dbReference>
<dbReference type="GO" id="GO:0005886">
    <property type="term" value="C:plasma membrane"/>
    <property type="evidence" value="ECO:0007669"/>
    <property type="project" value="TreeGrafter"/>
</dbReference>
<comment type="similarity">
    <text evidence="2">Belongs to the ABC transporter superfamily. ABCG family. Eye pigment precursor importer (TC 3.A.1.204) subfamily.</text>
</comment>
<dbReference type="GO" id="GO:0140359">
    <property type="term" value="F:ABC-type transporter activity"/>
    <property type="evidence" value="ECO:0007669"/>
    <property type="project" value="InterPro"/>
</dbReference>
<dbReference type="Pfam" id="PF01061">
    <property type="entry name" value="ABC2_membrane"/>
    <property type="match status" value="1"/>
</dbReference>
<feature type="domain" description="ABC transporter" evidence="10">
    <location>
        <begin position="22"/>
        <end position="268"/>
    </location>
</feature>
<dbReference type="PANTHER" id="PTHR48041:SF61">
    <property type="entry name" value="SD03967P"/>
    <property type="match status" value="1"/>
</dbReference>
<keyword evidence="3" id="KW-0813">Transport</keyword>
<evidence type="ECO:0000259" key="10">
    <source>
        <dbReference type="PROSITE" id="PS50893"/>
    </source>
</evidence>
<dbReference type="AlphaFoldDB" id="A0AAN8P6P2"/>
<evidence type="ECO:0000256" key="8">
    <source>
        <dbReference type="ARBA" id="ARBA00023136"/>
    </source>
</evidence>
<keyword evidence="6" id="KW-0067">ATP-binding</keyword>
<keyword evidence="4 9" id="KW-0812">Transmembrane</keyword>
<name>A0AAN8P6P2_POLSC</name>
<proteinExistence type="inferred from homology"/>
<protein>
    <recommendedName>
        <fullName evidence="10">ABC transporter domain-containing protein</fullName>
    </recommendedName>
</protein>
<keyword evidence="5" id="KW-0547">Nucleotide-binding</keyword>
<evidence type="ECO:0000256" key="2">
    <source>
        <dbReference type="ARBA" id="ARBA00005814"/>
    </source>
</evidence>
<dbReference type="InterPro" id="IPR043926">
    <property type="entry name" value="ABCG_dom"/>
</dbReference>
<evidence type="ECO:0000256" key="3">
    <source>
        <dbReference type="ARBA" id="ARBA00022448"/>
    </source>
</evidence>
<evidence type="ECO:0000256" key="1">
    <source>
        <dbReference type="ARBA" id="ARBA00004141"/>
    </source>
</evidence>